<organism evidence="1 2">
    <name type="scientific">Austropuccinia psidii MF-1</name>
    <dbReference type="NCBI Taxonomy" id="1389203"/>
    <lineage>
        <taxon>Eukaryota</taxon>
        <taxon>Fungi</taxon>
        <taxon>Dikarya</taxon>
        <taxon>Basidiomycota</taxon>
        <taxon>Pucciniomycotina</taxon>
        <taxon>Pucciniomycetes</taxon>
        <taxon>Pucciniales</taxon>
        <taxon>Sphaerophragmiaceae</taxon>
        <taxon>Austropuccinia</taxon>
    </lineage>
</organism>
<evidence type="ECO:0000313" key="2">
    <source>
        <dbReference type="Proteomes" id="UP000765509"/>
    </source>
</evidence>
<dbReference type="EMBL" id="AVOT02013078">
    <property type="protein sequence ID" value="MBW0495400.1"/>
    <property type="molecule type" value="Genomic_DNA"/>
</dbReference>
<protein>
    <submittedName>
        <fullName evidence="1">Uncharacterized protein</fullName>
    </submittedName>
</protein>
<reference evidence="1" key="1">
    <citation type="submission" date="2021-03" db="EMBL/GenBank/DDBJ databases">
        <title>Draft genome sequence of rust myrtle Austropuccinia psidii MF-1, a brazilian biotype.</title>
        <authorList>
            <person name="Quecine M.C."/>
            <person name="Pachon D.M.R."/>
            <person name="Bonatelli M.L."/>
            <person name="Correr F.H."/>
            <person name="Franceschini L.M."/>
            <person name="Leite T.F."/>
            <person name="Margarido G.R.A."/>
            <person name="Almeida C.A."/>
            <person name="Ferrarezi J.A."/>
            <person name="Labate C.A."/>
        </authorList>
    </citation>
    <scope>NUCLEOTIDE SEQUENCE</scope>
    <source>
        <strain evidence="1">MF-1</strain>
    </source>
</reference>
<sequence>MLIWEFSNPLKENDFNSLTIKDVFNEHQPFSQEIEEINNEEPRLPIPSISIVQKAISNILTYVAAPQSKESDQASEVLESFGRELESQSINFMKKRSM</sequence>
<gene>
    <name evidence="1" type="ORF">O181_035115</name>
</gene>
<dbReference type="Proteomes" id="UP000765509">
    <property type="component" value="Unassembled WGS sequence"/>
</dbReference>
<accession>A0A9Q3HAW2</accession>
<name>A0A9Q3HAW2_9BASI</name>
<dbReference type="OrthoDB" id="162969at2759"/>
<proteinExistence type="predicted"/>
<dbReference type="AlphaFoldDB" id="A0A9Q3HAW2"/>
<comment type="caution">
    <text evidence="1">The sequence shown here is derived from an EMBL/GenBank/DDBJ whole genome shotgun (WGS) entry which is preliminary data.</text>
</comment>
<keyword evidence="2" id="KW-1185">Reference proteome</keyword>
<evidence type="ECO:0000313" key="1">
    <source>
        <dbReference type="EMBL" id="MBW0495400.1"/>
    </source>
</evidence>